<name>A0A1F4T5S4_UNCSA</name>
<evidence type="ECO:0000256" key="1">
    <source>
        <dbReference type="SAM" id="Phobius"/>
    </source>
</evidence>
<dbReference type="Pfam" id="PF07907">
    <property type="entry name" value="YibE_F"/>
    <property type="match status" value="1"/>
</dbReference>
<feature type="transmembrane region" description="Helical" evidence="1">
    <location>
        <begin position="242"/>
        <end position="261"/>
    </location>
</feature>
<evidence type="ECO:0000313" key="2">
    <source>
        <dbReference type="EMBL" id="OGC28048.1"/>
    </source>
</evidence>
<feature type="transmembrane region" description="Helical" evidence="1">
    <location>
        <begin position="340"/>
        <end position="366"/>
    </location>
</feature>
<keyword evidence="1" id="KW-0472">Membrane</keyword>
<accession>A0A1F4T5S4</accession>
<evidence type="ECO:0000313" key="3">
    <source>
        <dbReference type="Proteomes" id="UP000178602"/>
    </source>
</evidence>
<dbReference type="PANTHER" id="PTHR41771:SF1">
    <property type="entry name" value="MEMBRANE PROTEIN"/>
    <property type="match status" value="1"/>
</dbReference>
<feature type="transmembrane region" description="Helical" evidence="1">
    <location>
        <begin position="196"/>
        <end position="222"/>
    </location>
</feature>
<sequence length="385" mass="41146">MMRCAPIFILLFIFAGAAFGLTSLPDVKYERGVVLKAEKIEVNGSPQLQETSQQVLLRIESGKMKGKLVSLDHVASGGVMGVKMVLQAGDKVLVYVEEKPSKEESPNGTPLVYIDDYLRGTPLFWLAVIYGAIMVLIGGKKGLKSLVSLVLTILIIYYVLFPLTLRGFNPLLVSMLISAVVSLLVFRIVGGRTAKALSAAIGTLTGVSIAGILATVVGKMIHLSGMSSEEAKLLLYSMNVNIDFQGLLFSGILIGALGAVMDVGMSIASAIDEVRKVHPEANFGNLFKAGMNVGRDIMGTMSNTLILAYTGSALPLLLLFMAGSIPLAKAINMELVAEEIARALAGSIGLVLCIPVTALVSAAMFTRHTWLKEKVKHLPDGWLKR</sequence>
<dbReference type="EMBL" id="MEUG01000001">
    <property type="protein sequence ID" value="OGC28048.1"/>
    <property type="molecule type" value="Genomic_DNA"/>
</dbReference>
<gene>
    <name evidence="2" type="ORF">A3K49_03505</name>
</gene>
<feature type="transmembrane region" description="Helical" evidence="1">
    <location>
        <begin position="305"/>
        <end position="328"/>
    </location>
</feature>
<dbReference type="PANTHER" id="PTHR41771">
    <property type="entry name" value="MEMBRANE PROTEIN-RELATED"/>
    <property type="match status" value="1"/>
</dbReference>
<protein>
    <recommendedName>
        <fullName evidence="4">YibE/F family protein</fullName>
    </recommendedName>
</protein>
<proteinExistence type="predicted"/>
<dbReference type="InterPro" id="IPR012507">
    <property type="entry name" value="YibE_F"/>
</dbReference>
<keyword evidence="1" id="KW-0812">Transmembrane</keyword>
<feature type="transmembrane region" description="Helical" evidence="1">
    <location>
        <begin position="122"/>
        <end position="139"/>
    </location>
</feature>
<feature type="transmembrane region" description="Helical" evidence="1">
    <location>
        <begin position="171"/>
        <end position="189"/>
    </location>
</feature>
<reference evidence="2 3" key="1">
    <citation type="journal article" date="2016" name="Nat. Commun.">
        <title>Thousands of microbial genomes shed light on interconnected biogeochemical processes in an aquifer system.</title>
        <authorList>
            <person name="Anantharaman K."/>
            <person name="Brown C.T."/>
            <person name="Hug L.A."/>
            <person name="Sharon I."/>
            <person name="Castelle C.J."/>
            <person name="Probst A.J."/>
            <person name="Thomas B.C."/>
            <person name="Singh A."/>
            <person name="Wilkins M.J."/>
            <person name="Karaoz U."/>
            <person name="Brodie E.L."/>
            <person name="Williams K.H."/>
            <person name="Hubbard S.S."/>
            <person name="Banfield J.F."/>
        </authorList>
    </citation>
    <scope>NUCLEOTIDE SEQUENCE [LARGE SCALE GENOMIC DNA]</scope>
</reference>
<comment type="caution">
    <text evidence="2">The sequence shown here is derived from an EMBL/GenBank/DDBJ whole genome shotgun (WGS) entry which is preliminary data.</text>
</comment>
<dbReference type="AlphaFoldDB" id="A0A1F4T5S4"/>
<feature type="transmembrane region" description="Helical" evidence="1">
    <location>
        <begin position="146"/>
        <end position="165"/>
    </location>
</feature>
<organism evidence="2 3">
    <name type="scientific">candidate division WOR-1 bacterium RIFOXYC12_FULL_54_18</name>
    <dbReference type="NCBI Taxonomy" id="1802584"/>
    <lineage>
        <taxon>Bacteria</taxon>
        <taxon>Bacillati</taxon>
        <taxon>Saganbacteria</taxon>
    </lineage>
</organism>
<dbReference type="Proteomes" id="UP000178602">
    <property type="component" value="Unassembled WGS sequence"/>
</dbReference>
<keyword evidence="1" id="KW-1133">Transmembrane helix</keyword>
<evidence type="ECO:0008006" key="4">
    <source>
        <dbReference type="Google" id="ProtNLM"/>
    </source>
</evidence>